<dbReference type="Proteomes" id="UP000702425">
    <property type="component" value="Unassembled WGS sequence"/>
</dbReference>
<protein>
    <recommendedName>
        <fullName evidence="3">Restriction endonuclease domain-containing protein</fullName>
    </recommendedName>
</protein>
<organism evidence="1 2">
    <name type="scientific">Microcoleus asticus IPMA8</name>
    <dbReference type="NCBI Taxonomy" id="2563858"/>
    <lineage>
        <taxon>Bacteria</taxon>
        <taxon>Bacillati</taxon>
        <taxon>Cyanobacteriota</taxon>
        <taxon>Cyanophyceae</taxon>
        <taxon>Oscillatoriophycideae</taxon>
        <taxon>Oscillatoriales</taxon>
        <taxon>Microcoleaceae</taxon>
        <taxon>Microcoleus</taxon>
        <taxon>Microcoleus asticus</taxon>
    </lineage>
</organism>
<evidence type="ECO:0000313" key="2">
    <source>
        <dbReference type="Proteomes" id="UP000702425"/>
    </source>
</evidence>
<proteinExistence type="predicted"/>
<gene>
    <name evidence="1" type="ORF">E5S67_03736</name>
</gene>
<name>A0ABX2D066_9CYAN</name>
<dbReference type="Gene3D" id="3.90.1570.10">
    <property type="entry name" value="tt1808, chain A"/>
    <property type="match status" value="1"/>
</dbReference>
<evidence type="ECO:0000313" key="1">
    <source>
        <dbReference type="EMBL" id="NQE35974.1"/>
    </source>
</evidence>
<dbReference type="RefSeq" id="WP_172189760.1">
    <property type="nucleotide sequence ID" value="NZ_CAWPPK010000284.1"/>
</dbReference>
<sequence>MTITLDDFMDWYPDGYDRFELRDGVAVQMQPTGTHERVAGEVAAAAIIDIQRLQRPSFN</sequence>
<evidence type="ECO:0008006" key="3">
    <source>
        <dbReference type="Google" id="ProtNLM"/>
    </source>
</evidence>
<comment type="caution">
    <text evidence="1">The sequence shown here is derived from an EMBL/GenBank/DDBJ whole genome shotgun (WGS) entry which is preliminary data.</text>
</comment>
<dbReference type="EMBL" id="SRRZ01000069">
    <property type="protein sequence ID" value="NQE35974.1"/>
    <property type="molecule type" value="Genomic_DNA"/>
</dbReference>
<reference evidence="1 2" key="1">
    <citation type="journal article" date="2020" name="Sci. Rep.">
        <title>A novel cyanobacterial geosmin producer, revising GeoA distribution and dispersion patterns in Bacteria.</title>
        <authorList>
            <person name="Churro C."/>
            <person name="Semedo-Aguiar A.P."/>
            <person name="Silva A.D."/>
            <person name="Pereira-Leal J.B."/>
            <person name="Leite R.B."/>
        </authorList>
    </citation>
    <scope>NUCLEOTIDE SEQUENCE [LARGE SCALE GENOMIC DNA]</scope>
    <source>
        <strain evidence="1 2">IPMA8</strain>
    </source>
</reference>
<keyword evidence="2" id="KW-1185">Reference proteome</keyword>
<dbReference type="InterPro" id="IPR012296">
    <property type="entry name" value="Nuclease_put_TT1808"/>
</dbReference>
<accession>A0ABX2D066</accession>